<sequence length="669" mass="75766">MSTTQALTGPLIKSGSYVESRGPEHIITMFKEYDIKRYAVYVDHTTVPQHIPSRIGKYELAGFYTFDINLAGACILDSTIQLLRTDAPMPDCDGWLVASTSRASAFSLAHALLETNNSHQIIIRYYSGQTSEISAYMDFISDEAETVININHYFNRKFRIVFPVDLRWKVCACDGTIVRSGQVIIPPGGCISLKSAEMNLSNFRGYLKVECEIENLQSRVQPFIHFWADYISPAGMCRNHQSGWSQWPPHTVFNRGIVPSNPDLEAYTCIYNENDCPVTVRALLHFHKDGQDISVEKSLVPILAGHMSYQNLNELFSDLPLDKTSGAYVLLSCDKPLHRPNHYLVQKGTFIPVDTYHQTGGSARFWSNSTKVLDKQEIKIRNSANMRLWEVVFPLLDKRFEIETWIGLLSPTTCELTKVLFRVLDENGNEIFSKPEKIGPSSPQFTNLNEYMSKHGVDLSGKGNLCITPDPESARISPSSPPFTFALKHKNFPYLCTTFISSGPDVNIPFYVNASLPKSREYSYSPMQVSDHFGPGTLDDEYDSLYIVRHHSLNKSYNTTAEYHVEIYDKDGRMYVVHREVGPNTHDTFLLSELLEETPIKGKYGDYTIWFKSYNQLLKPYIALFRKSDKAISLDDGSEGTLQTEPQIAQIDPHELLSYLQDLGLVKKG</sequence>
<dbReference type="AlphaFoldDB" id="A0A1G9ETF9"/>
<evidence type="ECO:0000313" key="1">
    <source>
        <dbReference type="EMBL" id="SDK79285.1"/>
    </source>
</evidence>
<reference evidence="2" key="1">
    <citation type="submission" date="2016-10" db="EMBL/GenBank/DDBJ databases">
        <authorList>
            <person name="Varghese N."/>
            <person name="Submissions S."/>
        </authorList>
    </citation>
    <scope>NUCLEOTIDE SEQUENCE [LARGE SCALE GENOMIC DNA]</scope>
    <source>
        <strain evidence="2">DSM 16995</strain>
    </source>
</reference>
<keyword evidence="2" id="KW-1185">Reference proteome</keyword>
<dbReference type="OrthoDB" id="9819443at2"/>
<dbReference type="RefSeq" id="WP_092159348.1">
    <property type="nucleotide sequence ID" value="NZ_FNGA01000002.1"/>
</dbReference>
<dbReference type="EMBL" id="FNGA01000002">
    <property type="protein sequence ID" value="SDK79285.1"/>
    <property type="molecule type" value="Genomic_DNA"/>
</dbReference>
<protein>
    <submittedName>
        <fullName evidence="1">Uncharacterized protein</fullName>
    </submittedName>
</protein>
<evidence type="ECO:0000313" key="2">
    <source>
        <dbReference type="Proteomes" id="UP000199053"/>
    </source>
</evidence>
<dbReference type="STRING" id="246191.SAMN05660337_1255"/>
<proteinExistence type="predicted"/>
<dbReference type="Proteomes" id="UP000199053">
    <property type="component" value="Unassembled WGS sequence"/>
</dbReference>
<accession>A0A1G9ETF9</accession>
<gene>
    <name evidence="1" type="ORF">SAMN05660337_1255</name>
</gene>
<name>A0A1G9ETF9_9BACT</name>
<organism evidence="1 2">
    <name type="scientific">Maridesulfovibrio ferrireducens</name>
    <dbReference type="NCBI Taxonomy" id="246191"/>
    <lineage>
        <taxon>Bacteria</taxon>
        <taxon>Pseudomonadati</taxon>
        <taxon>Thermodesulfobacteriota</taxon>
        <taxon>Desulfovibrionia</taxon>
        <taxon>Desulfovibrionales</taxon>
        <taxon>Desulfovibrionaceae</taxon>
        <taxon>Maridesulfovibrio</taxon>
    </lineage>
</organism>